<dbReference type="Gene3D" id="3.40.50.150">
    <property type="entry name" value="Vaccinia Virus protein VP39"/>
    <property type="match status" value="1"/>
</dbReference>
<keyword evidence="1 3" id="KW-0489">Methyltransferase</keyword>
<dbReference type="EMBL" id="JAOG01000002">
    <property type="protein sequence ID" value="EUA55443.1"/>
    <property type="molecule type" value="Genomic_DNA"/>
</dbReference>
<dbReference type="PANTHER" id="PTHR43619">
    <property type="entry name" value="S-ADENOSYL-L-METHIONINE-DEPENDENT METHYLTRANSFERASE YKTD-RELATED"/>
    <property type="match status" value="1"/>
</dbReference>
<accession>X8CJ28</accession>
<dbReference type="PATRIC" id="fig|1299331.3.peg.3507"/>
<dbReference type="SUPFAM" id="SSF53335">
    <property type="entry name" value="S-adenosyl-L-methionine-dependent methyltransferases"/>
    <property type="match status" value="1"/>
</dbReference>
<dbReference type="InterPro" id="IPR029063">
    <property type="entry name" value="SAM-dependent_MTases_sf"/>
</dbReference>
<evidence type="ECO:0000256" key="2">
    <source>
        <dbReference type="ARBA" id="ARBA00022679"/>
    </source>
</evidence>
<organism evidence="3 4">
    <name type="scientific">Mycobacterium intracellulare 1956</name>
    <dbReference type="NCBI Taxonomy" id="1299331"/>
    <lineage>
        <taxon>Bacteria</taxon>
        <taxon>Bacillati</taxon>
        <taxon>Actinomycetota</taxon>
        <taxon>Actinomycetes</taxon>
        <taxon>Mycobacteriales</taxon>
        <taxon>Mycobacteriaceae</taxon>
        <taxon>Mycobacterium</taxon>
        <taxon>Mycobacterium avium complex (MAC)</taxon>
    </lineage>
</organism>
<dbReference type="GO" id="GO:0032259">
    <property type="term" value="P:methylation"/>
    <property type="evidence" value="ECO:0007669"/>
    <property type="project" value="UniProtKB-KW"/>
</dbReference>
<comment type="caution">
    <text evidence="3">The sequence shown here is derived from an EMBL/GenBank/DDBJ whole genome shotgun (WGS) entry which is preliminary data.</text>
</comment>
<dbReference type="GO" id="GO:0008168">
    <property type="term" value="F:methyltransferase activity"/>
    <property type="evidence" value="ECO:0007669"/>
    <property type="project" value="UniProtKB-KW"/>
</dbReference>
<evidence type="ECO:0000313" key="3">
    <source>
        <dbReference type="EMBL" id="EUA55443.1"/>
    </source>
</evidence>
<keyword evidence="2 3" id="KW-0808">Transferase</keyword>
<dbReference type="PIRSF" id="PIRSF028177">
    <property type="entry name" value="Polyketide_synth_Omtfrase_TcmP"/>
    <property type="match status" value="1"/>
</dbReference>
<dbReference type="InterPro" id="IPR016874">
    <property type="entry name" value="TcmP-like"/>
</dbReference>
<proteinExistence type="predicted"/>
<evidence type="ECO:0000313" key="4">
    <source>
        <dbReference type="Proteomes" id="UP000020825"/>
    </source>
</evidence>
<evidence type="ECO:0000256" key="1">
    <source>
        <dbReference type="ARBA" id="ARBA00022603"/>
    </source>
</evidence>
<dbReference type="Pfam" id="PF04072">
    <property type="entry name" value="LCM"/>
    <property type="match status" value="1"/>
</dbReference>
<dbReference type="AlphaFoldDB" id="X8CJ28"/>
<name>X8CJ28_MYCIT</name>
<protein>
    <submittedName>
        <fullName evidence="3">Leucine carboxyl methyltransferase family protein</fullName>
    </submittedName>
</protein>
<sequence>MTATDSLSPLQKTLLITLTGRALDTRKERPILGDRLAARVCGRLGSDVGVVKVPSSVTLATALRSAMLDRAVRDFIAAHPNAVVVELGCGLETRMHRVAPPPAVDWYDVDFANVIELRRRVLPELSRTHLIAASLADPKWLRSIPTDRPVIAVADGVVGLLSEAENGRLLAGLSDHFQVGGEFVFNAYTKLAARLMGSVGVLRAVGIPKGYRGFGFDDPRELERLAPRMTFVDQRTGVQAPEVANLPWGTRITAKLFARWPAQARRGVWILRYRW</sequence>
<reference evidence="3 4" key="1">
    <citation type="submission" date="2013-12" db="EMBL/GenBank/DDBJ databases">
        <authorList>
            <person name="Zelazny A."/>
            <person name="Olivier K."/>
            <person name="Holland S."/>
            <person name="Lenaerts A."/>
            <person name="Ordway D."/>
            <person name="DeGroote M.A."/>
            <person name="Parker T."/>
            <person name="Sizemore C."/>
            <person name="Tallon L.J."/>
            <person name="Sadzewicz L.K."/>
            <person name="Sengamalay N."/>
            <person name="Fraser C.M."/>
            <person name="Hine E."/>
            <person name="Shefchek K.A."/>
            <person name="Das S.P."/>
            <person name="Tettelin H."/>
        </authorList>
    </citation>
    <scope>NUCLEOTIDE SEQUENCE [LARGE SCALE GENOMIC DNA]</scope>
    <source>
        <strain evidence="3 4">1956</strain>
    </source>
</reference>
<gene>
    <name evidence="3" type="ORF">I550_3598</name>
</gene>
<dbReference type="Proteomes" id="UP000020825">
    <property type="component" value="Unassembled WGS sequence"/>
</dbReference>
<dbReference type="PANTHER" id="PTHR43619:SF2">
    <property type="entry name" value="S-ADENOSYL-L-METHIONINE-DEPENDENT METHYLTRANSFERASES SUPERFAMILY PROTEIN"/>
    <property type="match status" value="1"/>
</dbReference>
<dbReference type="InterPro" id="IPR007213">
    <property type="entry name" value="Ppm1/Ppm2/Tcmp"/>
</dbReference>